<organism evidence="1 2">
    <name type="scientific">Streptomyces avidinii</name>
    <dbReference type="NCBI Taxonomy" id="1895"/>
    <lineage>
        <taxon>Bacteria</taxon>
        <taxon>Bacillati</taxon>
        <taxon>Actinomycetota</taxon>
        <taxon>Actinomycetes</taxon>
        <taxon>Kitasatosporales</taxon>
        <taxon>Streptomycetaceae</taxon>
        <taxon>Streptomyces</taxon>
    </lineage>
</organism>
<evidence type="ECO:0008006" key="3">
    <source>
        <dbReference type="Google" id="ProtNLM"/>
    </source>
</evidence>
<protein>
    <recommendedName>
        <fullName evidence="3">PIN domain-containing protein</fullName>
    </recommendedName>
</protein>
<reference evidence="1 2" key="1">
    <citation type="submission" date="2021-03" db="EMBL/GenBank/DDBJ databases">
        <title>Genomic Encyclopedia of Type Strains, Phase IV (KMG-IV): sequencing the most valuable type-strain genomes for metagenomic binning, comparative biology and taxonomic classification.</title>
        <authorList>
            <person name="Goeker M."/>
        </authorList>
    </citation>
    <scope>NUCLEOTIDE SEQUENCE [LARGE SCALE GENOMIC DNA]</scope>
    <source>
        <strain evidence="1 2">DSM 40526</strain>
    </source>
</reference>
<dbReference type="InterPro" id="IPR029060">
    <property type="entry name" value="PIN-like_dom_sf"/>
</dbReference>
<gene>
    <name evidence="1" type="ORF">J2Z77_003123</name>
</gene>
<dbReference type="Proteomes" id="UP001519310">
    <property type="component" value="Unassembled WGS sequence"/>
</dbReference>
<evidence type="ECO:0000313" key="1">
    <source>
        <dbReference type="EMBL" id="MBP2037322.1"/>
    </source>
</evidence>
<comment type="caution">
    <text evidence="1">The sequence shown here is derived from an EMBL/GenBank/DDBJ whole genome shotgun (WGS) entry which is preliminary data.</text>
</comment>
<dbReference type="SUPFAM" id="SSF88723">
    <property type="entry name" value="PIN domain-like"/>
    <property type="match status" value="1"/>
</dbReference>
<name>A0ABS4L5G0_STRAV</name>
<accession>A0ABS4L5G0</accession>
<proteinExistence type="predicted"/>
<dbReference type="RefSeq" id="WP_189974002.1">
    <property type="nucleotide sequence ID" value="NZ_BMVL01000022.1"/>
</dbReference>
<keyword evidence="2" id="KW-1185">Reference proteome</keyword>
<evidence type="ECO:0000313" key="2">
    <source>
        <dbReference type="Proteomes" id="UP001519310"/>
    </source>
</evidence>
<dbReference type="EMBL" id="JAGGLQ010000005">
    <property type="protein sequence ID" value="MBP2037322.1"/>
    <property type="molecule type" value="Genomic_DNA"/>
</dbReference>
<sequence>MDTNVLLDAFLGRGEIPPEGHVITSTVAHEFLMVRDRGTGKSRYFVPSTLLADFLNSGAPYGLPRHQLRFGRPSNLPLHRKSTDRLVMDFNNDYPSVVEYGHRGISSAVNQKNLNVFRSAIGHLGKAESKALESRFEFLTALGLPCRSTEDQHLELAYQLLHEFKKQGKNPKKDFRNTLNDLLILSYSLESNSTLWTGDEELLDLAEPFFDAKREDSEGRYRLIQTSREKARARSRESKGYINRSWRFARIN</sequence>